<feature type="domain" description="HD" evidence="4">
    <location>
        <begin position="47"/>
        <end position="145"/>
    </location>
</feature>
<gene>
    <name evidence="6" type="ORF">A3A97_02930</name>
</gene>
<dbReference type="SMART" id="SM00954">
    <property type="entry name" value="RelA_SpoT"/>
    <property type="match status" value="1"/>
</dbReference>
<dbReference type="InterPro" id="IPR003607">
    <property type="entry name" value="HD/PDEase_dom"/>
</dbReference>
<reference evidence="6 7" key="1">
    <citation type="journal article" date="2016" name="Nat. Commun.">
        <title>Thousands of microbial genomes shed light on interconnected biogeochemical processes in an aquifer system.</title>
        <authorList>
            <person name="Anantharaman K."/>
            <person name="Brown C.T."/>
            <person name="Hug L.A."/>
            <person name="Sharon I."/>
            <person name="Castelle C.J."/>
            <person name="Probst A.J."/>
            <person name="Thomas B.C."/>
            <person name="Singh A."/>
            <person name="Wilkins M.J."/>
            <person name="Karaoz U."/>
            <person name="Brodie E.L."/>
            <person name="Williams K.H."/>
            <person name="Hubbard S.S."/>
            <person name="Banfield J.F."/>
        </authorList>
    </citation>
    <scope>NUCLEOTIDE SEQUENCE [LARGE SCALE GENOMIC DNA]</scope>
</reference>
<dbReference type="InterPro" id="IPR004811">
    <property type="entry name" value="RelA/Spo_fam"/>
</dbReference>
<dbReference type="CDD" id="cd05399">
    <property type="entry name" value="NT_Rel-Spo_like"/>
    <property type="match status" value="1"/>
</dbReference>
<evidence type="ECO:0000259" key="3">
    <source>
        <dbReference type="PROSITE" id="PS51671"/>
    </source>
</evidence>
<dbReference type="PROSITE" id="PS51880">
    <property type="entry name" value="TGS"/>
    <property type="match status" value="1"/>
</dbReference>
<dbReference type="Gene3D" id="3.10.20.30">
    <property type="match status" value="1"/>
</dbReference>
<feature type="domain" description="ACT" evidence="3">
    <location>
        <begin position="494"/>
        <end position="567"/>
    </location>
</feature>
<dbReference type="SUPFAM" id="SSF109604">
    <property type="entry name" value="HD-domain/PDEase-like"/>
    <property type="match status" value="1"/>
</dbReference>
<evidence type="ECO:0000313" key="7">
    <source>
        <dbReference type="Proteomes" id="UP000176951"/>
    </source>
</evidence>
<proteinExistence type="inferred from homology"/>
<dbReference type="NCBIfam" id="TIGR00691">
    <property type="entry name" value="spoT_relA"/>
    <property type="match status" value="1"/>
</dbReference>
<dbReference type="CDD" id="cd01668">
    <property type="entry name" value="TGS_RSH"/>
    <property type="match status" value="1"/>
</dbReference>
<dbReference type="Proteomes" id="UP000176951">
    <property type="component" value="Unassembled WGS sequence"/>
</dbReference>
<dbReference type="SMART" id="SM00471">
    <property type="entry name" value="HDc"/>
    <property type="match status" value="1"/>
</dbReference>
<dbReference type="FunFam" id="3.10.20.30:FF:000002">
    <property type="entry name" value="GTP pyrophosphokinase (RelA/SpoT)"/>
    <property type="match status" value="1"/>
</dbReference>
<dbReference type="CDD" id="cd04876">
    <property type="entry name" value="ACT_RelA-SpoT"/>
    <property type="match status" value="1"/>
</dbReference>
<dbReference type="CDD" id="cd00077">
    <property type="entry name" value="HDc"/>
    <property type="match status" value="1"/>
</dbReference>
<comment type="similarity">
    <text evidence="2">Belongs to the relA/spoT family.</text>
</comment>
<dbReference type="Pfam" id="PF13328">
    <property type="entry name" value="HD_4"/>
    <property type="match status" value="1"/>
</dbReference>
<dbReference type="FunFam" id="3.30.460.10:FF:000001">
    <property type="entry name" value="GTP pyrophosphokinase RelA"/>
    <property type="match status" value="1"/>
</dbReference>
<sequence>MSKATIDKILEIAKNNNPNSDSALLERAYKFAETAHSEQVRSSGEPYIIHPLSAAQTLAQMKLDDATIAAAILHDVVDDTPFTAEDIQKEFGEEIAFLVDGVTKLGKIKYQGEERHVENLRKMFLAMAQDIRVVLIKLADRLHNMETLSSLPERKQHRIALETLEVYAPLASRLGMGELKGRLDDLAFPYVYPEEYKTLKNKVGDLYEKRAEYLEKIKPLLFEILAKESIHPIAIHARAKHYYSLWQKLHRSNLEIDKVYDIVALRIIVQDISTCYAALGVIHKYWKPLPGRIKDYIALPKPNGYRSIHTTVFCEDGIITEFQIRTPEMHREAEHGIVAHWVYEEEGKPDQGSLTSKKLRWVKQLSEWQHEIQGTDEFLDALKIDFFKERIFVFTPKGDVIELPEGATPLDFAFAIHSDIGMQASGARVNDKFVSLDTHLNNGDVVEVITQKGKKPSKTLIDIAKTTAARSHIRRSLRAEGIEIITKKEPIRVEMTLGIEDRVGLLKDVATLLAKFGANIIKIESSDVKNTAEIHLSAIIHSKNELPRILFRLKKINGVVDIKSRFV</sequence>
<dbReference type="Gene3D" id="1.10.3210.10">
    <property type="entry name" value="Hypothetical protein af1432"/>
    <property type="match status" value="1"/>
</dbReference>
<evidence type="ECO:0000256" key="2">
    <source>
        <dbReference type="RuleBase" id="RU003847"/>
    </source>
</evidence>
<dbReference type="PANTHER" id="PTHR21262:SF31">
    <property type="entry name" value="GTP PYROPHOSPHOKINASE"/>
    <property type="match status" value="1"/>
</dbReference>
<dbReference type="Pfam" id="PF04607">
    <property type="entry name" value="RelA_SpoT"/>
    <property type="match status" value="1"/>
</dbReference>
<dbReference type="Pfam" id="PF13291">
    <property type="entry name" value="ACT_4"/>
    <property type="match status" value="1"/>
</dbReference>
<protein>
    <recommendedName>
        <fullName evidence="8">(P)ppGpp synthetase</fullName>
    </recommendedName>
</protein>
<dbReference type="InterPro" id="IPR033655">
    <property type="entry name" value="TGS_RelA/SpoT"/>
</dbReference>
<dbReference type="InterPro" id="IPR043519">
    <property type="entry name" value="NT_sf"/>
</dbReference>
<dbReference type="EMBL" id="MHSW01000025">
    <property type="protein sequence ID" value="OHA51200.1"/>
    <property type="molecule type" value="Genomic_DNA"/>
</dbReference>
<comment type="caution">
    <text evidence="6">The sequence shown here is derived from an EMBL/GenBank/DDBJ whole genome shotgun (WGS) entry which is preliminary data.</text>
</comment>
<dbReference type="SUPFAM" id="SSF81271">
    <property type="entry name" value="TGS-like"/>
    <property type="match status" value="1"/>
</dbReference>
<dbReference type="PROSITE" id="PS51831">
    <property type="entry name" value="HD"/>
    <property type="match status" value="1"/>
</dbReference>
<dbReference type="PROSITE" id="PS51671">
    <property type="entry name" value="ACT"/>
    <property type="match status" value="1"/>
</dbReference>
<evidence type="ECO:0000256" key="1">
    <source>
        <dbReference type="ARBA" id="ARBA00025704"/>
    </source>
</evidence>
<dbReference type="AlphaFoldDB" id="A0A1G2PS67"/>
<dbReference type="Gene3D" id="3.30.70.260">
    <property type="match status" value="1"/>
</dbReference>
<accession>A0A1G2PS67</accession>
<dbReference type="InterPro" id="IPR006674">
    <property type="entry name" value="HD_domain"/>
</dbReference>
<comment type="pathway">
    <text evidence="1">Purine metabolism.</text>
</comment>
<dbReference type="InterPro" id="IPR012675">
    <property type="entry name" value="Beta-grasp_dom_sf"/>
</dbReference>
<evidence type="ECO:0008006" key="8">
    <source>
        <dbReference type="Google" id="ProtNLM"/>
    </source>
</evidence>
<name>A0A1G2PS67_9BACT</name>
<comment type="function">
    <text evidence="2">In eubacteria ppGpp (guanosine 3'-diphosphate 5'-diphosphate) is a mediator of the stringent response that coordinates a variety of cellular activities in response to changes in nutritional abundance.</text>
</comment>
<evidence type="ECO:0000313" key="6">
    <source>
        <dbReference type="EMBL" id="OHA51200.1"/>
    </source>
</evidence>
<dbReference type="GO" id="GO:0005886">
    <property type="term" value="C:plasma membrane"/>
    <property type="evidence" value="ECO:0007669"/>
    <property type="project" value="TreeGrafter"/>
</dbReference>
<organism evidence="6 7">
    <name type="scientific">Candidatus Terrybacteria bacterium RIFCSPLOWO2_01_FULL_40_23</name>
    <dbReference type="NCBI Taxonomy" id="1802366"/>
    <lineage>
        <taxon>Bacteria</taxon>
        <taxon>Candidatus Terryibacteriota</taxon>
    </lineage>
</organism>
<dbReference type="Gene3D" id="3.30.460.10">
    <property type="entry name" value="Beta Polymerase, domain 2"/>
    <property type="match status" value="1"/>
</dbReference>
<evidence type="ECO:0000259" key="5">
    <source>
        <dbReference type="PROSITE" id="PS51880"/>
    </source>
</evidence>
<dbReference type="SUPFAM" id="SSF55021">
    <property type="entry name" value="ACT-like"/>
    <property type="match status" value="1"/>
</dbReference>
<dbReference type="GO" id="GO:0015969">
    <property type="term" value="P:guanosine tetraphosphate metabolic process"/>
    <property type="evidence" value="ECO:0007669"/>
    <property type="project" value="InterPro"/>
</dbReference>
<feature type="domain" description="TGS" evidence="5">
    <location>
        <begin position="387"/>
        <end position="450"/>
    </location>
</feature>
<dbReference type="Pfam" id="PF02824">
    <property type="entry name" value="TGS"/>
    <property type="match status" value="1"/>
</dbReference>
<dbReference type="SUPFAM" id="SSF81301">
    <property type="entry name" value="Nucleotidyltransferase"/>
    <property type="match status" value="1"/>
</dbReference>
<dbReference type="InterPro" id="IPR012676">
    <property type="entry name" value="TGS-like"/>
</dbReference>
<dbReference type="FunFam" id="1.10.3210.10:FF:000001">
    <property type="entry name" value="GTP pyrophosphokinase RelA"/>
    <property type="match status" value="1"/>
</dbReference>
<dbReference type="InterPro" id="IPR045865">
    <property type="entry name" value="ACT-like_dom_sf"/>
</dbReference>
<dbReference type="PANTHER" id="PTHR21262">
    <property type="entry name" value="GUANOSINE-3',5'-BIS DIPHOSPHATE 3'-PYROPHOSPHOHYDROLASE"/>
    <property type="match status" value="1"/>
</dbReference>
<dbReference type="InterPro" id="IPR007685">
    <property type="entry name" value="RelA_SpoT"/>
</dbReference>
<dbReference type="InterPro" id="IPR002912">
    <property type="entry name" value="ACT_dom"/>
</dbReference>
<evidence type="ECO:0000259" key="4">
    <source>
        <dbReference type="PROSITE" id="PS51831"/>
    </source>
</evidence>
<dbReference type="InterPro" id="IPR004095">
    <property type="entry name" value="TGS"/>
</dbReference>